<feature type="domain" description="Transposase IS200-like" evidence="1">
    <location>
        <begin position="9"/>
        <end position="123"/>
    </location>
</feature>
<evidence type="ECO:0000259" key="1">
    <source>
        <dbReference type="SMART" id="SM01321"/>
    </source>
</evidence>
<dbReference type="InterPro" id="IPR002686">
    <property type="entry name" value="Transposase_17"/>
</dbReference>
<comment type="caution">
    <text evidence="2">The sequence shown here is derived from an EMBL/GenBank/DDBJ whole genome shotgun (WGS) entry which is preliminary data.</text>
</comment>
<evidence type="ECO:0000313" key="3">
    <source>
        <dbReference type="Proteomes" id="UP000726170"/>
    </source>
</evidence>
<sequence>MARCARFKTNDAIFHVMIKSIPEINLFGLDCDKEMYLDILKFYQQIYHFKVYSYCLMSNHGHFIIDCNGADISRVMHSINFKYALNFNKKHNRNGHLFRERFKSKLINSERYLLTASAYIHRNPVDIINYKDSPENYKYSSLAVYLGLRNDPKGILDEDFVMQLFSSNVKKARKKYKKFIYLCDDKKLKYEEDYENTKKEYSSDREIITRDWNPKEILKFISNEIGVECISSLKTNNSDIIHARAVSAVLLRGLCNLTCSDIAQILGDIPLYMVSKLCRIGVKILYERRQFKNVLNNFIPSYSS</sequence>
<dbReference type="RefSeq" id="WP_216438191.1">
    <property type="nucleotide sequence ID" value="NZ_JAHLQF010000001.1"/>
</dbReference>
<dbReference type="Pfam" id="PF01797">
    <property type="entry name" value="Y1_Tnp"/>
    <property type="match status" value="1"/>
</dbReference>
<keyword evidence="3" id="KW-1185">Reference proteome</keyword>
<accession>A0ABS6EHD1</accession>
<protein>
    <submittedName>
        <fullName evidence="2">Transposase</fullName>
    </submittedName>
</protein>
<proteinExistence type="predicted"/>
<dbReference type="PANTHER" id="PTHR34322:SF2">
    <property type="entry name" value="TRANSPOSASE IS200-LIKE DOMAIN-CONTAINING PROTEIN"/>
    <property type="match status" value="1"/>
</dbReference>
<dbReference type="PANTHER" id="PTHR34322">
    <property type="entry name" value="TRANSPOSASE, Y1_TNP DOMAIN-CONTAINING"/>
    <property type="match status" value="1"/>
</dbReference>
<gene>
    <name evidence="2" type="ORF">KQI86_05705</name>
</gene>
<dbReference type="EMBL" id="JAHLQF010000001">
    <property type="protein sequence ID" value="MBU5483819.1"/>
    <property type="molecule type" value="Genomic_DNA"/>
</dbReference>
<organism evidence="2 3">
    <name type="scientific">Clostridium mobile</name>
    <dbReference type="NCBI Taxonomy" id="2841512"/>
    <lineage>
        <taxon>Bacteria</taxon>
        <taxon>Bacillati</taxon>
        <taxon>Bacillota</taxon>
        <taxon>Clostridia</taxon>
        <taxon>Eubacteriales</taxon>
        <taxon>Clostridiaceae</taxon>
        <taxon>Clostridium</taxon>
    </lineage>
</organism>
<evidence type="ECO:0000313" key="2">
    <source>
        <dbReference type="EMBL" id="MBU5483819.1"/>
    </source>
</evidence>
<dbReference type="Proteomes" id="UP000726170">
    <property type="component" value="Unassembled WGS sequence"/>
</dbReference>
<dbReference type="SMART" id="SM01321">
    <property type="entry name" value="Y1_Tnp"/>
    <property type="match status" value="1"/>
</dbReference>
<name>A0ABS6EHD1_9CLOT</name>
<reference evidence="2 3" key="1">
    <citation type="submission" date="2021-06" db="EMBL/GenBank/DDBJ databases">
        <authorList>
            <person name="Sun Q."/>
            <person name="Li D."/>
        </authorList>
    </citation>
    <scope>NUCLEOTIDE SEQUENCE [LARGE SCALE GENOMIC DNA]</scope>
    <source>
        <strain evidence="2 3">MSJ-11</strain>
    </source>
</reference>